<reference evidence="2" key="2">
    <citation type="journal article" date="2015" name="Fish Shellfish Immunol.">
        <title>Early steps in the European eel (Anguilla anguilla)-Vibrio vulnificus interaction in the gills: Role of the RtxA13 toxin.</title>
        <authorList>
            <person name="Callol A."/>
            <person name="Pajuelo D."/>
            <person name="Ebbesson L."/>
            <person name="Teles M."/>
            <person name="MacKenzie S."/>
            <person name="Amaro C."/>
        </authorList>
    </citation>
    <scope>NUCLEOTIDE SEQUENCE</scope>
</reference>
<feature type="transmembrane region" description="Helical" evidence="1">
    <location>
        <begin position="20"/>
        <end position="39"/>
    </location>
</feature>
<evidence type="ECO:0000256" key="1">
    <source>
        <dbReference type="SAM" id="Phobius"/>
    </source>
</evidence>
<dbReference type="EMBL" id="GBXM01008065">
    <property type="protein sequence ID" value="JAI00513.1"/>
    <property type="molecule type" value="Transcribed_RNA"/>
</dbReference>
<sequence length="59" mass="6944">MDMHNWRTQPLSLLGRINVVIMNLLPRLNFLFHILPCYLSSSFLKSLNKYTCIKSHILV</sequence>
<reference evidence="2" key="1">
    <citation type="submission" date="2014-11" db="EMBL/GenBank/DDBJ databases">
        <authorList>
            <person name="Amaro Gonzalez C."/>
        </authorList>
    </citation>
    <scope>NUCLEOTIDE SEQUENCE</scope>
</reference>
<evidence type="ECO:0000313" key="2">
    <source>
        <dbReference type="EMBL" id="JAI00513.1"/>
    </source>
</evidence>
<keyword evidence="1" id="KW-0812">Transmembrane</keyword>
<name>A0A0E9XCP4_ANGAN</name>
<keyword evidence="1" id="KW-0472">Membrane</keyword>
<keyword evidence="1" id="KW-1133">Transmembrane helix</keyword>
<accession>A0A0E9XCP4</accession>
<organism evidence="2">
    <name type="scientific">Anguilla anguilla</name>
    <name type="common">European freshwater eel</name>
    <name type="synonym">Muraena anguilla</name>
    <dbReference type="NCBI Taxonomy" id="7936"/>
    <lineage>
        <taxon>Eukaryota</taxon>
        <taxon>Metazoa</taxon>
        <taxon>Chordata</taxon>
        <taxon>Craniata</taxon>
        <taxon>Vertebrata</taxon>
        <taxon>Euteleostomi</taxon>
        <taxon>Actinopterygii</taxon>
        <taxon>Neopterygii</taxon>
        <taxon>Teleostei</taxon>
        <taxon>Anguilliformes</taxon>
        <taxon>Anguillidae</taxon>
        <taxon>Anguilla</taxon>
    </lineage>
</organism>
<dbReference type="AlphaFoldDB" id="A0A0E9XCP4"/>
<proteinExistence type="predicted"/>
<protein>
    <submittedName>
        <fullName evidence="2">Uncharacterized protein</fullName>
    </submittedName>
</protein>